<keyword evidence="2" id="KW-1185">Reference proteome</keyword>
<accession>A0A4Y2N3Z0</accession>
<organism evidence="1 2">
    <name type="scientific">Araneus ventricosus</name>
    <name type="common">Orbweaver spider</name>
    <name type="synonym">Epeira ventricosa</name>
    <dbReference type="NCBI Taxonomy" id="182803"/>
    <lineage>
        <taxon>Eukaryota</taxon>
        <taxon>Metazoa</taxon>
        <taxon>Ecdysozoa</taxon>
        <taxon>Arthropoda</taxon>
        <taxon>Chelicerata</taxon>
        <taxon>Arachnida</taxon>
        <taxon>Araneae</taxon>
        <taxon>Araneomorphae</taxon>
        <taxon>Entelegynae</taxon>
        <taxon>Araneoidea</taxon>
        <taxon>Araneidae</taxon>
        <taxon>Araneus</taxon>
    </lineage>
</organism>
<reference evidence="1 2" key="1">
    <citation type="journal article" date="2019" name="Sci. Rep.">
        <title>Orb-weaving spider Araneus ventricosus genome elucidates the spidroin gene catalogue.</title>
        <authorList>
            <person name="Kono N."/>
            <person name="Nakamura H."/>
            <person name="Ohtoshi R."/>
            <person name="Moran D.A.P."/>
            <person name="Shinohara A."/>
            <person name="Yoshida Y."/>
            <person name="Fujiwara M."/>
            <person name="Mori M."/>
            <person name="Tomita M."/>
            <person name="Arakawa K."/>
        </authorList>
    </citation>
    <scope>NUCLEOTIDE SEQUENCE [LARGE SCALE GENOMIC DNA]</scope>
</reference>
<name>A0A4Y2N3Z0_ARAVE</name>
<dbReference type="Proteomes" id="UP000499080">
    <property type="component" value="Unassembled WGS sequence"/>
</dbReference>
<dbReference type="EMBL" id="BGPR01008474">
    <property type="protein sequence ID" value="GBN34071.1"/>
    <property type="molecule type" value="Genomic_DNA"/>
</dbReference>
<dbReference type="OrthoDB" id="3366231at2759"/>
<evidence type="ECO:0000313" key="1">
    <source>
        <dbReference type="EMBL" id="GBN34071.1"/>
    </source>
</evidence>
<gene>
    <name evidence="1" type="ORF">AVEN_142678_1</name>
</gene>
<protein>
    <submittedName>
        <fullName evidence="1">Uncharacterized protein</fullName>
    </submittedName>
</protein>
<proteinExistence type="predicted"/>
<comment type="caution">
    <text evidence="1">The sequence shown here is derived from an EMBL/GenBank/DDBJ whole genome shotgun (WGS) entry which is preliminary data.</text>
</comment>
<sequence length="137" mass="15616">MTVILDTDDEEEGGGFTTKLKIHGNTEIETDNKWIVMFSPLLSKMFKAHINVQYCNSTKSIKYVCKYVSKGMVVFGDKTNERINNEVIEYQFGAYNSSSEAIWRNLGFPIHERHPALVHPSVYLGNGQRVFHKGKCP</sequence>
<dbReference type="AlphaFoldDB" id="A0A4Y2N3Z0"/>
<evidence type="ECO:0000313" key="2">
    <source>
        <dbReference type="Proteomes" id="UP000499080"/>
    </source>
</evidence>